<organism evidence="2 3">
    <name type="scientific">Portunus trituberculatus</name>
    <name type="common">Swimming crab</name>
    <name type="synonym">Neptunus trituberculatus</name>
    <dbReference type="NCBI Taxonomy" id="210409"/>
    <lineage>
        <taxon>Eukaryota</taxon>
        <taxon>Metazoa</taxon>
        <taxon>Ecdysozoa</taxon>
        <taxon>Arthropoda</taxon>
        <taxon>Crustacea</taxon>
        <taxon>Multicrustacea</taxon>
        <taxon>Malacostraca</taxon>
        <taxon>Eumalacostraca</taxon>
        <taxon>Eucarida</taxon>
        <taxon>Decapoda</taxon>
        <taxon>Pleocyemata</taxon>
        <taxon>Brachyura</taxon>
        <taxon>Eubrachyura</taxon>
        <taxon>Portunoidea</taxon>
        <taxon>Portunidae</taxon>
        <taxon>Portuninae</taxon>
        <taxon>Portunus</taxon>
    </lineage>
</organism>
<name>A0A5B7EZ19_PORTR</name>
<keyword evidence="3" id="KW-1185">Reference proteome</keyword>
<proteinExistence type="predicted"/>
<evidence type="ECO:0000313" key="2">
    <source>
        <dbReference type="EMBL" id="MPC38447.1"/>
    </source>
</evidence>
<reference evidence="2 3" key="1">
    <citation type="submission" date="2019-05" db="EMBL/GenBank/DDBJ databases">
        <title>Another draft genome of Portunus trituberculatus and its Hox gene families provides insights of decapod evolution.</title>
        <authorList>
            <person name="Jeong J.-H."/>
            <person name="Song I."/>
            <person name="Kim S."/>
            <person name="Choi T."/>
            <person name="Kim D."/>
            <person name="Ryu S."/>
            <person name="Kim W."/>
        </authorList>
    </citation>
    <scope>NUCLEOTIDE SEQUENCE [LARGE SCALE GENOMIC DNA]</scope>
    <source>
        <tissue evidence="2">Muscle</tissue>
    </source>
</reference>
<feature type="compositionally biased region" description="Low complexity" evidence="1">
    <location>
        <begin position="98"/>
        <end position="123"/>
    </location>
</feature>
<dbReference type="AlphaFoldDB" id="A0A5B7EZ19"/>
<gene>
    <name evidence="2" type="ORF">E2C01_031954</name>
</gene>
<comment type="caution">
    <text evidence="2">The sequence shown here is derived from an EMBL/GenBank/DDBJ whole genome shotgun (WGS) entry which is preliminary data.</text>
</comment>
<evidence type="ECO:0000313" key="3">
    <source>
        <dbReference type="Proteomes" id="UP000324222"/>
    </source>
</evidence>
<dbReference type="Proteomes" id="UP000324222">
    <property type="component" value="Unassembled WGS sequence"/>
</dbReference>
<protein>
    <submittedName>
        <fullName evidence="2">Uncharacterized protein</fullName>
    </submittedName>
</protein>
<sequence>MLSLYSRNAYPGIFLATILQISSTIPPQGLRESPTRLTSRALLHFRIFFFPSPRVSPSSSPLTVSLTHSLIPKHFLHLSSPSSLPLKPLLPASLSCDPPSFSPSFSVSSFSSFSSSSSSSSSVTSDQRSPPHSCI</sequence>
<accession>A0A5B7EZ19</accession>
<evidence type="ECO:0000256" key="1">
    <source>
        <dbReference type="SAM" id="MobiDB-lite"/>
    </source>
</evidence>
<feature type="region of interest" description="Disordered" evidence="1">
    <location>
        <begin position="98"/>
        <end position="135"/>
    </location>
</feature>
<dbReference type="EMBL" id="VSRR010004067">
    <property type="protein sequence ID" value="MPC38447.1"/>
    <property type="molecule type" value="Genomic_DNA"/>
</dbReference>
<feature type="compositionally biased region" description="Polar residues" evidence="1">
    <location>
        <begin position="124"/>
        <end position="135"/>
    </location>
</feature>